<evidence type="ECO:0000256" key="1">
    <source>
        <dbReference type="ARBA" id="ARBA00009743"/>
    </source>
</evidence>
<feature type="signal peptide" evidence="6">
    <location>
        <begin position="1"/>
        <end position="23"/>
    </location>
</feature>
<dbReference type="PRINTS" id="PR00740">
    <property type="entry name" value="GLHYDRLASE27"/>
</dbReference>
<reference evidence="8 9" key="1">
    <citation type="submission" date="2019-08" db="EMBL/GenBank/DDBJ databases">
        <title>Complete genome sequence of Terriglobus albidus strain ORNL.</title>
        <authorList>
            <person name="Podar M."/>
        </authorList>
    </citation>
    <scope>NUCLEOTIDE SEQUENCE [LARGE SCALE GENOMIC DNA]</scope>
    <source>
        <strain evidence="8 9">ORNL</strain>
    </source>
</reference>
<evidence type="ECO:0000256" key="4">
    <source>
        <dbReference type="ARBA" id="ARBA00023295"/>
    </source>
</evidence>
<dbReference type="Proteomes" id="UP000321820">
    <property type="component" value="Chromosome"/>
</dbReference>
<dbReference type="FunFam" id="3.20.20.70:FF:000197">
    <property type="entry name" value="Alpha-galactosidase"/>
    <property type="match status" value="1"/>
</dbReference>
<feature type="domain" description="Alpha galactosidase C-terminal" evidence="7">
    <location>
        <begin position="326"/>
        <end position="397"/>
    </location>
</feature>
<dbReference type="RefSeq" id="WP_147647473.1">
    <property type="nucleotide sequence ID" value="NZ_CP042806.1"/>
</dbReference>
<evidence type="ECO:0000256" key="5">
    <source>
        <dbReference type="RuleBase" id="RU361168"/>
    </source>
</evidence>
<accession>A0A5B9E7P6</accession>
<dbReference type="InterPro" id="IPR041233">
    <property type="entry name" value="Melibiase_C"/>
</dbReference>
<dbReference type="InterPro" id="IPR017853">
    <property type="entry name" value="GH"/>
</dbReference>
<evidence type="ECO:0000313" key="9">
    <source>
        <dbReference type="Proteomes" id="UP000321820"/>
    </source>
</evidence>
<dbReference type="InterPro" id="IPR013780">
    <property type="entry name" value="Glyco_hydro_b"/>
</dbReference>
<protein>
    <recommendedName>
        <fullName evidence="5">Alpha-galactosidase</fullName>
        <ecNumber evidence="5">3.2.1.22</ecNumber>
    </recommendedName>
    <alternativeName>
        <fullName evidence="5">Melibiase</fullName>
    </alternativeName>
</protein>
<dbReference type="SUPFAM" id="SSF51445">
    <property type="entry name" value="(Trans)glycosidases"/>
    <property type="match status" value="1"/>
</dbReference>
<evidence type="ECO:0000256" key="3">
    <source>
        <dbReference type="ARBA" id="ARBA00022801"/>
    </source>
</evidence>
<dbReference type="Pfam" id="PF16499">
    <property type="entry name" value="Melibiase_2"/>
    <property type="match status" value="1"/>
</dbReference>
<dbReference type="CDD" id="cd14792">
    <property type="entry name" value="GH27"/>
    <property type="match status" value="1"/>
</dbReference>
<proteinExistence type="inferred from homology"/>
<dbReference type="PANTHER" id="PTHR11452:SF75">
    <property type="entry name" value="ALPHA-GALACTOSIDASE MEL1"/>
    <property type="match status" value="1"/>
</dbReference>
<dbReference type="EC" id="3.2.1.22" evidence="5"/>
<dbReference type="GO" id="GO:0005975">
    <property type="term" value="P:carbohydrate metabolic process"/>
    <property type="evidence" value="ECO:0007669"/>
    <property type="project" value="InterPro"/>
</dbReference>
<dbReference type="OrthoDB" id="9807519at2"/>
<dbReference type="InterPro" id="IPR013785">
    <property type="entry name" value="Aldolase_TIM"/>
</dbReference>
<evidence type="ECO:0000259" key="7">
    <source>
        <dbReference type="Pfam" id="PF17801"/>
    </source>
</evidence>
<dbReference type="Pfam" id="PF17801">
    <property type="entry name" value="Melibiase_C"/>
    <property type="match status" value="1"/>
</dbReference>
<evidence type="ECO:0000313" key="8">
    <source>
        <dbReference type="EMBL" id="QEE28283.1"/>
    </source>
</evidence>
<keyword evidence="5" id="KW-1015">Disulfide bond</keyword>
<keyword evidence="4 5" id="KW-0326">Glycosidase</keyword>
<dbReference type="AlphaFoldDB" id="A0A5B9E7P6"/>
<comment type="similarity">
    <text evidence="1 5">Belongs to the glycosyl hydrolase 27 family.</text>
</comment>
<evidence type="ECO:0000256" key="6">
    <source>
        <dbReference type="SAM" id="SignalP"/>
    </source>
</evidence>
<evidence type="ECO:0000256" key="2">
    <source>
        <dbReference type="ARBA" id="ARBA00022729"/>
    </source>
</evidence>
<dbReference type="SUPFAM" id="SSF51011">
    <property type="entry name" value="Glycosyl hydrolase domain"/>
    <property type="match status" value="1"/>
</dbReference>
<dbReference type="InterPro" id="IPR002241">
    <property type="entry name" value="Glyco_hydro_27"/>
</dbReference>
<dbReference type="EMBL" id="CP042806">
    <property type="protein sequence ID" value="QEE28283.1"/>
    <property type="molecule type" value="Genomic_DNA"/>
</dbReference>
<dbReference type="GO" id="GO:0004557">
    <property type="term" value="F:alpha-galactosidase activity"/>
    <property type="evidence" value="ECO:0007669"/>
    <property type="project" value="UniProtKB-EC"/>
</dbReference>
<gene>
    <name evidence="8" type="ORF">FTW19_09920</name>
</gene>
<dbReference type="Gene3D" id="3.20.20.70">
    <property type="entry name" value="Aldolase class I"/>
    <property type="match status" value="1"/>
</dbReference>
<keyword evidence="2 6" id="KW-0732">Signal</keyword>
<feature type="chain" id="PRO_5023031307" description="Alpha-galactosidase" evidence="6">
    <location>
        <begin position="24"/>
        <end position="400"/>
    </location>
</feature>
<name>A0A5B9E7P6_9BACT</name>
<keyword evidence="3 5" id="KW-0378">Hydrolase</keyword>
<comment type="catalytic activity">
    <reaction evidence="5">
        <text>Hydrolysis of terminal, non-reducing alpha-D-galactose residues in alpha-D-galactosides, including galactose oligosaccharides, galactomannans and galactolipids.</text>
        <dbReference type="EC" id="3.2.1.22"/>
    </reaction>
</comment>
<dbReference type="Gene3D" id="2.60.40.1180">
    <property type="entry name" value="Golgi alpha-mannosidase II"/>
    <property type="match status" value="1"/>
</dbReference>
<dbReference type="KEGG" id="talb:FTW19_09920"/>
<keyword evidence="9" id="KW-1185">Reference proteome</keyword>
<sequence length="400" mass="43560">MRRLVVHCVAAAALLASVPLASAQVGLAATPLMGATPPMGWNSWNHFFEKVTDADVRATADAMIANGMRDAGYVYVNIDDGWQGTRRADGSIQSNDRFPDMKALADYVHARGLKLGIYSSPGPRTCAKFEGSYGHEEQDARTYAAWGIDYLKYDLCSFGGMLSKAGNGDQSAPAAFALQQEAYRKMHDALLATGRPIVFSLCQYGMSSVWEWGPQVGGNLWRTTGDISDKYDRMSLIGFQQAGLARYAKPGQWNDPDMLEIGNGGMTLDEYKTHMSLWAILAAPLLAGNDLSKMKPEHLAILVNKDAIAIDQDPLGKQGDRVSAVGPYEVWSKPLAHGGMSIGLFNRGELAHPVTANLKELGISRKEHLRDVWAGKEMSYADMFTATVPKHGVVLLLIHP</sequence>
<organism evidence="8 9">
    <name type="scientific">Terriglobus albidus</name>
    <dbReference type="NCBI Taxonomy" id="1592106"/>
    <lineage>
        <taxon>Bacteria</taxon>
        <taxon>Pseudomonadati</taxon>
        <taxon>Acidobacteriota</taxon>
        <taxon>Terriglobia</taxon>
        <taxon>Terriglobales</taxon>
        <taxon>Acidobacteriaceae</taxon>
        <taxon>Terriglobus</taxon>
    </lineage>
</organism>
<dbReference type="PANTHER" id="PTHR11452">
    <property type="entry name" value="ALPHA-GALACTOSIDASE/ALPHA-N-ACETYLGALACTOSAMINIDASE"/>
    <property type="match status" value="1"/>
</dbReference>